<dbReference type="PANTHER" id="PTHR21402:SF5">
    <property type="entry name" value="GAMETOCYTE SPECIFIC FACTOR 1"/>
    <property type="match status" value="1"/>
</dbReference>
<evidence type="ECO:0000259" key="5">
    <source>
        <dbReference type="PROSITE" id="PS51800"/>
    </source>
</evidence>
<reference evidence="6 7" key="1">
    <citation type="submission" date="2024-03" db="EMBL/GenBank/DDBJ databases">
        <title>The genome assembly and annotation of the cricket Gryllus longicercus Weissman &amp; Gray.</title>
        <authorList>
            <person name="Szrajer S."/>
            <person name="Gray D."/>
            <person name="Ylla G."/>
        </authorList>
    </citation>
    <scope>NUCLEOTIDE SEQUENCE [LARGE SCALE GENOMIC DNA]</scope>
    <source>
        <strain evidence="6">DAG 2021-001</strain>
        <tissue evidence="6">Whole body minus gut</tissue>
    </source>
</reference>
<organism evidence="6 7">
    <name type="scientific">Gryllus longicercus</name>
    <dbReference type="NCBI Taxonomy" id="2509291"/>
    <lineage>
        <taxon>Eukaryota</taxon>
        <taxon>Metazoa</taxon>
        <taxon>Ecdysozoa</taxon>
        <taxon>Arthropoda</taxon>
        <taxon>Hexapoda</taxon>
        <taxon>Insecta</taxon>
        <taxon>Pterygota</taxon>
        <taxon>Neoptera</taxon>
        <taxon>Polyneoptera</taxon>
        <taxon>Orthoptera</taxon>
        <taxon>Ensifera</taxon>
        <taxon>Gryllidea</taxon>
        <taxon>Grylloidea</taxon>
        <taxon>Gryllidae</taxon>
        <taxon>Gryllinae</taxon>
        <taxon>Gryllus</taxon>
    </lineage>
</organism>
<accession>A0AAN9YW29</accession>
<keyword evidence="7" id="KW-1185">Reference proteome</keyword>
<name>A0AAN9YW29_9ORTH</name>
<dbReference type="EMBL" id="JAZDUA010000803">
    <property type="protein sequence ID" value="KAK7789248.1"/>
    <property type="molecule type" value="Genomic_DNA"/>
</dbReference>
<evidence type="ECO:0000313" key="6">
    <source>
        <dbReference type="EMBL" id="KAK7789248.1"/>
    </source>
</evidence>
<dbReference type="SUPFAM" id="SSF57667">
    <property type="entry name" value="beta-beta-alpha zinc fingers"/>
    <property type="match status" value="1"/>
</dbReference>
<keyword evidence="3" id="KW-0862">Zinc</keyword>
<dbReference type="GO" id="GO:0008270">
    <property type="term" value="F:zinc ion binding"/>
    <property type="evidence" value="ECO:0007669"/>
    <property type="project" value="UniProtKB-KW"/>
</dbReference>
<dbReference type="PANTHER" id="PTHR21402">
    <property type="entry name" value="GAMETOCYTE SPECIFIC FACTOR 1-RELATED"/>
    <property type="match status" value="1"/>
</dbReference>
<dbReference type="InterPro" id="IPR051591">
    <property type="entry name" value="UPF0224_FAM112_RNA_Proc"/>
</dbReference>
<feature type="domain" description="CHHC U11-48K-type" evidence="5">
    <location>
        <begin position="37"/>
        <end position="64"/>
    </location>
</feature>
<sequence>MNDNSVICPYDRNHIIDKMKLPYHLVKCEKNYPNIILEKCPYNYTHRFPAEEMPDHILSSSARPEEFELESIQKKEVKPEFEHPVHTINPQESSHVSNSNEISKNGFNHQKCIQPPVPCPRVLSVCGLKVNVQY</sequence>
<dbReference type="InterPro" id="IPR036236">
    <property type="entry name" value="Znf_C2H2_sf"/>
</dbReference>
<comment type="caution">
    <text evidence="6">The sequence shown here is derived from an EMBL/GenBank/DDBJ whole genome shotgun (WGS) entry which is preliminary data.</text>
</comment>
<keyword evidence="1" id="KW-0479">Metal-binding</keyword>
<dbReference type="Proteomes" id="UP001378592">
    <property type="component" value="Unassembled WGS sequence"/>
</dbReference>
<feature type="region of interest" description="Disordered" evidence="4">
    <location>
        <begin position="78"/>
        <end position="99"/>
    </location>
</feature>
<feature type="domain" description="CHHC U11-48K-type" evidence="5">
    <location>
        <begin position="5"/>
        <end position="32"/>
    </location>
</feature>
<evidence type="ECO:0000256" key="1">
    <source>
        <dbReference type="ARBA" id="ARBA00022723"/>
    </source>
</evidence>
<dbReference type="PROSITE" id="PS51800">
    <property type="entry name" value="ZF_CHHC_U11_48K"/>
    <property type="match status" value="2"/>
</dbReference>
<evidence type="ECO:0000256" key="3">
    <source>
        <dbReference type="ARBA" id="ARBA00022833"/>
    </source>
</evidence>
<feature type="compositionally biased region" description="Polar residues" evidence="4">
    <location>
        <begin position="88"/>
        <end position="99"/>
    </location>
</feature>
<evidence type="ECO:0000256" key="4">
    <source>
        <dbReference type="SAM" id="MobiDB-lite"/>
    </source>
</evidence>
<dbReference type="InterPro" id="IPR022776">
    <property type="entry name" value="TRM13/UPF0224_CHHC_Znf_dom"/>
</dbReference>
<dbReference type="AlphaFoldDB" id="A0AAN9YW29"/>
<evidence type="ECO:0000313" key="7">
    <source>
        <dbReference type="Proteomes" id="UP001378592"/>
    </source>
</evidence>
<proteinExistence type="predicted"/>
<evidence type="ECO:0000256" key="2">
    <source>
        <dbReference type="ARBA" id="ARBA00022771"/>
    </source>
</evidence>
<protein>
    <recommendedName>
        <fullName evidence="5">CHHC U11-48K-type domain-containing protein</fullName>
    </recommendedName>
</protein>
<dbReference type="Pfam" id="PF05253">
    <property type="entry name" value="zf-U11-48K"/>
    <property type="match status" value="2"/>
</dbReference>
<keyword evidence="2" id="KW-0863">Zinc-finger</keyword>
<gene>
    <name evidence="6" type="ORF">R5R35_013063</name>
</gene>